<feature type="domain" description="GIY-YIG" evidence="1">
    <location>
        <begin position="51"/>
        <end position="110"/>
    </location>
</feature>
<dbReference type="InterPro" id="IPR000305">
    <property type="entry name" value="GIY-YIG_endonuc"/>
</dbReference>
<keyword evidence="4" id="KW-1185">Reference proteome</keyword>
<evidence type="ECO:0000259" key="2">
    <source>
        <dbReference type="Pfam" id="PF14267"/>
    </source>
</evidence>
<dbReference type="Proteomes" id="UP000637980">
    <property type="component" value="Unassembled WGS sequence"/>
</dbReference>
<dbReference type="RefSeq" id="WP_189436884.1">
    <property type="nucleotide sequence ID" value="NZ_BMXE01000003.1"/>
</dbReference>
<reference evidence="4" key="1">
    <citation type="journal article" date="2019" name="Int. J. Syst. Evol. Microbiol.">
        <title>The Global Catalogue of Microorganisms (GCM) 10K type strain sequencing project: providing services to taxonomists for standard genome sequencing and annotation.</title>
        <authorList>
            <consortium name="The Broad Institute Genomics Platform"/>
            <consortium name="The Broad Institute Genome Sequencing Center for Infectious Disease"/>
            <person name="Wu L."/>
            <person name="Ma J."/>
        </authorList>
    </citation>
    <scope>NUCLEOTIDE SEQUENCE [LARGE SCALE GENOMIC DNA]</scope>
    <source>
        <strain evidence="4">KCTC 12861</strain>
    </source>
</reference>
<evidence type="ECO:0000313" key="4">
    <source>
        <dbReference type="Proteomes" id="UP000637980"/>
    </source>
</evidence>
<feature type="domain" description="DUF4357" evidence="2">
    <location>
        <begin position="239"/>
        <end position="291"/>
    </location>
</feature>
<evidence type="ECO:0000259" key="1">
    <source>
        <dbReference type="Pfam" id="PF01541"/>
    </source>
</evidence>
<dbReference type="InterPro" id="IPR025579">
    <property type="entry name" value="DUF4357"/>
</dbReference>
<comment type="caution">
    <text evidence="3">The sequence shown here is derived from an EMBL/GenBank/DDBJ whole genome shotgun (WGS) entry which is preliminary data.</text>
</comment>
<evidence type="ECO:0000313" key="3">
    <source>
        <dbReference type="EMBL" id="GHB33263.1"/>
    </source>
</evidence>
<accession>A0ABQ3EK62</accession>
<gene>
    <name evidence="3" type="ORF">GCM10007094_22870</name>
</gene>
<sequence length="310" mass="34315">MKGRSLELFFVDGRPDGLLVAELFNWTGHVLLVPRTQIKQALERTEASYTGIYILLGEKDGEPLSYIGETEDIGKRIRNHDSQRDWWTKAVFVTTADNKLNKAHVRYLEAQSYARAVSVGRISLENAQVPQMPQVSEAIAANMEGFLDNLYMILPALGIDLFVESKRGTATAEAVSQPPKPVSSSNGMNAETPRFLLQMPKRGIKATARLESGEFILEAGSVVRGEWRGPNTHSYTALREQLDKTDVIQKRGEHGLLTTDYAFSSPSAASAIVTGRSSNGTIEWKLEGTNKTYKQWEAEQLAETADPELA</sequence>
<evidence type="ECO:0008006" key="5">
    <source>
        <dbReference type="Google" id="ProtNLM"/>
    </source>
</evidence>
<dbReference type="Pfam" id="PF01541">
    <property type="entry name" value="GIY-YIG"/>
    <property type="match status" value="1"/>
</dbReference>
<dbReference type="EMBL" id="BMXE01000003">
    <property type="protein sequence ID" value="GHB33263.1"/>
    <property type="molecule type" value="Genomic_DNA"/>
</dbReference>
<organism evidence="3 4">
    <name type="scientific">Pseudovibrio japonicus</name>
    <dbReference type="NCBI Taxonomy" id="366534"/>
    <lineage>
        <taxon>Bacteria</taxon>
        <taxon>Pseudomonadati</taxon>
        <taxon>Pseudomonadota</taxon>
        <taxon>Alphaproteobacteria</taxon>
        <taxon>Hyphomicrobiales</taxon>
        <taxon>Stappiaceae</taxon>
        <taxon>Pseudovibrio</taxon>
    </lineage>
</organism>
<protein>
    <recommendedName>
        <fullName evidence="5">DUF4357 domain-containing protein</fullName>
    </recommendedName>
</protein>
<dbReference type="CDD" id="cd10447">
    <property type="entry name" value="GIY-YIG_unchar_2"/>
    <property type="match status" value="1"/>
</dbReference>
<proteinExistence type="predicted"/>
<dbReference type="Pfam" id="PF14267">
    <property type="entry name" value="DUF4357"/>
    <property type="match status" value="1"/>
</dbReference>
<name>A0ABQ3EK62_9HYPH</name>